<dbReference type="PANTHER" id="PTHR20923:SF1">
    <property type="entry name" value="G PATCH DOMAIN AND ANKYRIN REPEAT-CONTAINING PROTEIN 1"/>
    <property type="match status" value="1"/>
</dbReference>
<feature type="domain" description="G-patch" evidence="2">
    <location>
        <begin position="12"/>
        <end position="58"/>
    </location>
</feature>
<feature type="region of interest" description="Disordered" evidence="1">
    <location>
        <begin position="30"/>
        <end position="101"/>
    </location>
</feature>
<dbReference type="InterPro" id="IPR039146">
    <property type="entry name" value="GPANK1"/>
</dbReference>
<evidence type="ECO:0000259" key="2">
    <source>
        <dbReference type="PROSITE" id="PS50174"/>
    </source>
</evidence>
<protein>
    <submittedName>
        <fullName evidence="3">G-patch domain-containing protein</fullName>
    </submittedName>
</protein>
<comment type="caution">
    <text evidence="3">The sequence shown here is derived from an EMBL/GenBank/DDBJ whole genome shotgun (WGS) entry which is preliminary data.</text>
</comment>
<evidence type="ECO:0000256" key="1">
    <source>
        <dbReference type="SAM" id="MobiDB-lite"/>
    </source>
</evidence>
<name>A0A7J6WXL1_THATH</name>
<accession>A0A7J6WXL1</accession>
<gene>
    <name evidence="3" type="ORF">FRX31_008764</name>
</gene>
<dbReference type="SMART" id="SM00443">
    <property type="entry name" value="G_patch"/>
    <property type="match status" value="1"/>
</dbReference>
<organism evidence="3 4">
    <name type="scientific">Thalictrum thalictroides</name>
    <name type="common">Rue-anemone</name>
    <name type="synonym">Anemone thalictroides</name>
    <dbReference type="NCBI Taxonomy" id="46969"/>
    <lineage>
        <taxon>Eukaryota</taxon>
        <taxon>Viridiplantae</taxon>
        <taxon>Streptophyta</taxon>
        <taxon>Embryophyta</taxon>
        <taxon>Tracheophyta</taxon>
        <taxon>Spermatophyta</taxon>
        <taxon>Magnoliopsida</taxon>
        <taxon>Ranunculales</taxon>
        <taxon>Ranunculaceae</taxon>
        <taxon>Thalictroideae</taxon>
        <taxon>Thalictrum</taxon>
    </lineage>
</organism>
<keyword evidence="4" id="KW-1185">Reference proteome</keyword>
<dbReference type="Pfam" id="PF01585">
    <property type="entry name" value="G-patch"/>
    <property type="match status" value="1"/>
</dbReference>
<evidence type="ECO:0000313" key="3">
    <source>
        <dbReference type="EMBL" id="KAF5201647.1"/>
    </source>
</evidence>
<evidence type="ECO:0000313" key="4">
    <source>
        <dbReference type="Proteomes" id="UP000554482"/>
    </source>
</evidence>
<dbReference type="OrthoDB" id="21470at2759"/>
<dbReference type="InterPro" id="IPR000467">
    <property type="entry name" value="G_patch_dom"/>
</dbReference>
<dbReference type="EMBL" id="JABWDY010009151">
    <property type="protein sequence ID" value="KAF5201647.1"/>
    <property type="molecule type" value="Genomic_DNA"/>
</dbReference>
<proteinExistence type="predicted"/>
<dbReference type="PANTHER" id="PTHR20923">
    <property type="entry name" value="BAT4 PROTEIN-RELATED"/>
    <property type="match status" value="1"/>
</dbReference>
<dbReference type="GO" id="GO:0003676">
    <property type="term" value="F:nucleic acid binding"/>
    <property type="evidence" value="ECO:0007669"/>
    <property type="project" value="InterPro"/>
</dbReference>
<dbReference type="AlphaFoldDB" id="A0A7J6WXL1"/>
<feature type="compositionally biased region" description="Basic residues" evidence="1">
    <location>
        <begin position="82"/>
        <end position="95"/>
    </location>
</feature>
<dbReference type="PROSITE" id="PS50174">
    <property type="entry name" value="G_PATCH"/>
    <property type="match status" value="1"/>
</dbReference>
<sequence>MDLESNSVAINSSNKGFQLLKKCGWTEGTGLGASQQGRLHPLQPHVKNNKRGLGAEKIKAKTTKLPQESTSKAQNNNEHTQSSKKAKALSKRLRKMQAEEEQLQEKEFEQAFFREFWPENV</sequence>
<dbReference type="Proteomes" id="UP000554482">
    <property type="component" value="Unassembled WGS sequence"/>
</dbReference>
<reference evidence="3 4" key="1">
    <citation type="submission" date="2020-06" db="EMBL/GenBank/DDBJ databases">
        <title>Transcriptomic and genomic resources for Thalictrum thalictroides and T. hernandezii: Facilitating candidate gene discovery in an emerging model plant lineage.</title>
        <authorList>
            <person name="Arias T."/>
            <person name="Riano-Pachon D.M."/>
            <person name="Di Stilio V.S."/>
        </authorList>
    </citation>
    <scope>NUCLEOTIDE SEQUENCE [LARGE SCALE GENOMIC DNA]</scope>
    <source>
        <strain evidence="4">cv. WT478/WT964</strain>
        <tissue evidence="3">Leaves</tissue>
    </source>
</reference>
<feature type="compositionally biased region" description="Polar residues" evidence="1">
    <location>
        <begin position="64"/>
        <end position="80"/>
    </location>
</feature>